<proteinExistence type="predicted"/>
<dbReference type="Proteomes" id="UP001497516">
    <property type="component" value="Chromosome 5"/>
</dbReference>
<dbReference type="EMBL" id="OZ034818">
    <property type="protein sequence ID" value="CAL1387362.1"/>
    <property type="molecule type" value="Genomic_DNA"/>
</dbReference>
<reference evidence="1 2" key="1">
    <citation type="submission" date="2024-04" db="EMBL/GenBank/DDBJ databases">
        <authorList>
            <person name="Fracassetti M."/>
        </authorList>
    </citation>
    <scope>NUCLEOTIDE SEQUENCE [LARGE SCALE GENOMIC DNA]</scope>
</reference>
<sequence>MIWSRVLLTARGRSQFPAHQLLRYYLRNSNLREPPHSRLVIDHDPVTSSLCCFCFENVYVSSNNRHWSMDMIINHSIVYMKEAALASCLGVETVLLPGEWRLIDQVANYTTDKLVEMHVCVFSGC</sequence>
<gene>
    <name evidence="1" type="ORF">LTRI10_LOCUS28353</name>
</gene>
<evidence type="ECO:0000313" key="2">
    <source>
        <dbReference type="Proteomes" id="UP001497516"/>
    </source>
</evidence>
<dbReference type="AlphaFoldDB" id="A0AAV2ENR2"/>
<organism evidence="1 2">
    <name type="scientific">Linum trigynum</name>
    <dbReference type="NCBI Taxonomy" id="586398"/>
    <lineage>
        <taxon>Eukaryota</taxon>
        <taxon>Viridiplantae</taxon>
        <taxon>Streptophyta</taxon>
        <taxon>Embryophyta</taxon>
        <taxon>Tracheophyta</taxon>
        <taxon>Spermatophyta</taxon>
        <taxon>Magnoliopsida</taxon>
        <taxon>eudicotyledons</taxon>
        <taxon>Gunneridae</taxon>
        <taxon>Pentapetalae</taxon>
        <taxon>rosids</taxon>
        <taxon>fabids</taxon>
        <taxon>Malpighiales</taxon>
        <taxon>Linaceae</taxon>
        <taxon>Linum</taxon>
    </lineage>
</organism>
<evidence type="ECO:0000313" key="1">
    <source>
        <dbReference type="EMBL" id="CAL1387362.1"/>
    </source>
</evidence>
<accession>A0AAV2ENR2</accession>
<protein>
    <submittedName>
        <fullName evidence="1">Uncharacterized protein</fullName>
    </submittedName>
</protein>
<name>A0AAV2ENR2_9ROSI</name>
<keyword evidence="2" id="KW-1185">Reference proteome</keyword>